<dbReference type="RefSeq" id="WP_191022976.1">
    <property type="nucleotide sequence ID" value="NZ_JABBXD010000002.1"/>
</dbReference>
<dbReference type="Pfam" id="PF14316">
    <property type="entry name" value="DUF4381"/>
    <property type="match status" value="1"/>
</dbReference>
<evidence type="ECO:0000313" key="3">
    <source>
        <dbReference type="Proteomes" id="UP000624419"/>
    </source>
</evidence>
<keyword evidence="3" id="KW-1185">Reference proteome</keyword>
<protein>
    <submittedName>
        <fullName evidence="2">DUF4381 domain-containing protein</fullName>
    </submittedName>
</protein>
<dbReference type="Proteomes" id="UP000624419">
    <property type="component" value="Unassembled WGS sequence"/>
</dbReference>
<keyword evidence="1" id="KW-1133">Transmembrane helix</keyword>
<comment type="caution">
    <text evidence="2">The sequence shown here is derived from an EMBL/GenBank/DDBJ whole genome shotgun (WGS) entry which is preliminary data.</text>
</comment>
<accession>A0ABR8LHF3</accession>
<evidence type="ECO:0000313" key="2">
    <source>
        <dbReference type="EMBL" id="MBD3585172.1"/>
    </source>
</evidence>
<organism evidence="2 3">
    <name type="scientific">Salinimonas profundi</name>
    <dbReference type="NCBI Taxonomy" id="2729140"/>
    <lineage>
        <taxon>Bacteria</taxon>
        <taxon>Pseudomonadati</taxon>
        <taxon>Pseudomonadota</taxon>
        <taxon>Gammaproteobacteria</taxon>
        <taxon>Alteromonadales</taxon>
        <taxon>Alteromonadaceae</taxon>
        <taxon>Alteromonas/Salinimonas group</taxon>
        <taxon>Salinimonas</taxon>
    </lineage>
</organism>
<evidence type="ECO:0000256" key="1">
    <source>
        <dbReference type="SAM" id="Phobius"/>
    </source>
</evidence>
<dbReference type="InterPro" id="IPR025489">
    <property type="entry name" value="DUF4381"/>
</dbReference>
<feature type="transmembrane region" description="Helical" evidence="1">
    <location>
        <begin position="26"/>
        <end position="47"/>
    </location>
</feature>
<keyword evidence="1" id="KW-0472">Membrane</keyword>
<proteinExistence type="predicted"/>
<dbReference type="EMBL" id="JABBXD010000002">
    <property type="protein sequence ID" value="MBD3585172.1"/>
    <property type="molecule type" value="Genomic_DNA"/>
</dbReference>
<reference evidence="2 3" key="1">
    <citation type="submission" date="2020-04" db="EMBL/GenBank/DDBJ databases">
        <title>Salinimonas sp. HHU 13199.</title>
        <authorList>
            <person name="Cui X."/>
            <person name="Zhang D."/>
        </authorList>
    </citation>
    <scope>NUCLEOTIDE SEQUENCE [LARGE SCALE GENOMIC DNA]</scope>
    <source>
        <strain evidence="2 3">HHU 13199</strain>
    </source>
</reference>
<gene>
    <name evidence="2" type="ORF">HHX48_05435</name>
</gene>
<keyword evidence="1" id="KW-0812">Transmembrane</keyword>
<name>A0ABR8LHF3_9ALTE</name>
<sequence length="171" mass="19734">MNEQESLLSQLNDIHKVSADVWPLAWGWWVLGAIVIVALSLTIFFWIRQRRFSLAQRQAITEIKQISDSDNAWPSQMNQVLKRAALAYYPAHSLSGLYGQRWTQFMVSRVKTRHQPEMAMALNQLQDMLYQPAKPDPALFKTCQQASLNWLKKARFKRPGFSASFQEAAHV</sequence>